<evidence type="ECO:0000256" key="1">
    <source>
        <dbReference type="ARBA" id="ARBA00009437"/>
    </source>
</evidence>
<keyword evidence="3" id="KW-0238">DNA-binding</keyword>
<dbReference type="FunFam" id="1.10.10.10:FF:000001">
    <property type="entry name" value="LysR family transcriptional regulator"/>
    <property type="match status" value="1"/>
</dbReference>
<dbReference type="GO" id="GO:0003700">
    <property type="term" value="F:DNA-binding transcription factor activity"/>
    <property type="evidence" value="ECO:0007669"/>
    <property type="project" value="InterPro"/>
</dbReference>
<dbReference type="InterPro" id="IPR000847">
    <property type="entry name" value="LysR_HTH_N"/>
</dbReference>
<reference evidence="7 8" key="1">
    <citation type="submission" date="2017-07" db="EMBL/GenBank/DDBJ databases">
        <title>Complete genome sequence of Oryzomicrobium terrae TPP412.</title>
        <authorList>
            <person name="Chiu L.-W."/>
            <person name="Lo K.-J."/>
            <person name="Tsai Y.-M."/>
            <person name="Lin S.-S."/>
            <person name="Kuo C.-H."/>
            <person name="Liu C.-T."/>
        </authorList>
    </citation>
    <scope>NUCLEOTIDE SEQUENCE [LARGE SCALE GENOMIC DNA]</scope>
    <source>
        <strain evidence="7 8">TPP412</strain>
    </source>
</reference>
<keyword evidence="4" id="KW-0804">Transcription</keyword>
<dbReference type="SUPFAM" id="SSF46785">
    <property type="entry name" value="Winged helix' DNA-binding domain"/>
    <property type="match status" value="1"/>
</dbReference>
<dbReference type="PRINTS" id="PR00039">
    <property type="entry name" value="HTHLYSR"/>
</dbReference>
<dbReference type="GO" id="GO:0006351">
    <property type="term" value="P:DNA-templated transcription"/>
    <property type="evidence" value="ECO:0007669"/>
    <property type="project" value="TreeGrafter"/>
</dbReference>
<dbReference type="Pfam" id="PF03466">
    <property type="entry name" value="LysR_substrate"/>
    <property type="match status" value="1"/>
</dbReference>
<sequence>MERPTPASPPMPTDAEQTTPPTGAGCRDDGPLQARGNSTVRRLPPLIALSYFEAAARTGSFAEAAKQLHVSPAAVSHQVKALETQLGVELFVRQHRKVILTRAAAAVLPRLQEGFAALAEAAEQLRAHDEDQVVVTVCAEPLFATKWLVPRLHRFYARCPEAEVRLQASLSSVDSAPGGPVTAASFRRAGIDLSVRLGYGRYADLHATPLLDLDLVPLCAPALLPRLATPADLLAVPLLSDSTLLRSAERFGWSEWLCQAGVPLVAPLREQRFGNGLLALEAAATAQGVLLASATLTQAERDAGKLAVAFPQALHAPLAYHLVCPPAALERPIVAAFRAWLLAEMTDIRDGAATAKAPPATAAPTIPGPSLHPTESVLE</sequence>
<evidence type="ECO:0000256" key="3">
    <source>
        <dbReference type="ARBA" id="ARBA00023125"/>
    </source>
</evidence>
<protein>
    <submittedName>
        <fullName evidence="7">LysR family transcriptional regulator, glycine cleavage system transcriptional activator</fullName>
    </submittedName>
</protein>
<comment type="similarity">
    <text evidence="1">Belongs to the LysR transcriptional regulatory family.</text>
</comment>
<keyword evidence="8" id="KW-1185">Reference proteome</keyword>
<evidence type="ECO:0000256" key="2">
    <source>
        <dbReference type="ARBA" id="ARBA00023015"/>
    </source>
</evidence>
<dbReference type="InterPro" id="IPR058163">
    <property type="entry name" value="LysR-type_TF_proteobact-type"/>
</dbReference>
<keyword evidence="2" id="KW-0805">Transcription regulation</keyword>
<feature type="region of interest" description="Disordered" evidence="5">
    <location>
        <begin position="1"/>
        <end position="39"/>
    </location>
</feature>
<dbReference type="PANTHER" id="PTHR30537">
    <property type="entry name" value="HTH-TYPE TRANSCRIPTIONAL REGULATOR"/>
    <property type="match status" value="1"/>
</dbReference>
<proteinExistence type="inferred from homology"/>
<feature type="domain" description="HTH lysR-type" evidence="6">
    <location>
        <begin position="44"/>
        <end position="101"/>
    </location>
</feature>
<dbReference type="Proteomes" id="UP000323671">
    <property type="component" value="Chromosome"/>
</dbReference>
<dbReference type="Gene3D" id="1.10.10.10">
    <property type="entry name" value="Winged helix-like DNA-binding domain superfamily/Winged helix DNA-binding domain"/>
    <property type="match status" value="1"/>
</dbReference>
<dbReference type="InterPro" id="IPR036390">
    <property type="entry name" value="WH_DNA-bd_sf"/>
</dbReference>
<evidence type="ECO:0000259" key="6">
    <source>
        <dbReference type="PROSITE" id="PS50931"/>
    </source>
</evidence>
<name>A0A5C1E421_9RHOO</name>
<dbReference type="GO" id="GO:0043565">
    <property type="term" value="F:sequence-specific DNA binding"/>
    <property type="evidence" value="ECO:0007669"/>
    <property type="project" value="TreeGrafter"/>
</dbReference>
<dbReference type="KEGG" id="otr:OTERR_00080"/>
<dbReference type="InterPro" id="IPR036388">
    <property type="entry name" value="WH-like_DNA-bd_sf"/>
</dbReference>
<evidence type="ECO:0000313" key="8">
    <source>
        <dbReference type="Proteomes" id="UP000323671"/>
    </source>
</evidence>
<dbReference type="Pfam" id="PF00126">
    <property type="entry name" value="HTH_1"/>
    <property type="match status" value="1"/>
</dbReference>
<feature type="region of interest" description="Disordered" evidence="5">
    <location>
        <begin position="353"/>
        <end position="379"/>
    </location>
</feature>
<dbReference type="AlphaFoldDB" id="A0A5C1E421"/>
<feature type="compositionally biased region" description="Low complexity" evidence="5">
    <location>
        <begin position="353"/>
        <end position="365"/>
    </location>
</feature>
<dbReference type="PANTHER" id="PTHR30537:SF26">
    <property type="entry name" value="GLYCINE CLEAVAGE SYSTEM TRANSCRIPTIONAL ACTIVATOR"/>
    <property type="match status" value="1"/>
</dbReference>
<feature type="compositionally biased region" description="Pro residues" evidence="5">
    <location>
        <begin position="1"/>
        <end position="12"/>
    </location>
</feature>
<organism evidence="7 8">
    <name type="scientific">Oryzomicrobium terrae</name>
    <dbReference type="NCBI Taxonomy" id="1735038"/>
    <lineage>
        <taxon>Bacteria</taxon>
        <taxon>Pseudomonadati</taxon>
        <taxon>Pseudomonadota</taxon>
        <taxon>Betaproteobacteria</taxon>
        <taxon>Rhodocyclales</taxon>
        <taxon>Rhodocyclaceae</taxon>
        <taxon>Oryzomicrobium</taxon>
    </lineage>
</organism>
<accession>A0A5C1E421</accession>
<evidence type="ECO:0000313" key="7">
    <source>
        <dbReference type="EMBL" id="QEL63484.1"/>
    </source>
</evidence>
<dbReference type="InterPro" id="IPR005119">
    <property type="entry name" value="LysR_subst-bd"/>
</dbReference>
<gene>
    <name evidence="7" type="primary">gcvA</name>
    <name evidence="7" type="ORF">OTERR_00080</name>
</gene>
<dbReference type="EMBL" id="CP022579">
    <property type="protein sequence ID" value="QEL63484.1"/>
    <property type="molecule type" value="Genomic_DNA"/>
</dbReference>
<evidence type="ECO:0000256" key="4">
    <source>
        <dbReference type="ARBA" id="ARBA00023163"/>
    </source>
</evidence>
<dbReference type="Gene3D" id="3.40.190.10">
    <property type="entry name" value="Periplasmic binding protein-like II"/>
    <property type="match status" value="2"/>
</dbReference>
<dbReference type="RefSeq" id="WP_223115968.1">
    <property type="nucleotide sequence ID" value="NZ_CP022579.1"/>
</dbReference>
<evidence type="ECO:0000256" key="5">
    <source>
        <dbReference type="SAM" id="MobiDB-lite"/>
    </source>
</evidence>
<dbReference type="SUPFAM" id="SSF53850">
    <property type="entry name" value="Periplasmic binding protein-like II"/>
    <property type="match status" value="1"/>
</dbReference>
<dbReference type="PROSITE" id="PS50931">
    <property type="entry name" value="HTH_LYSR"/>
    <property type="match status" value="1"/>
</dbReference>
<dbReference type="CDD" id="cd08432">
    <property type="entry name" value="PBP2_GcdR_TrpI_HvrB_AmpR_like"/>
    <property type="match status" value="1"/>
</dbReference>